<feature type="coiled-coil region" evidence="3">
    <location>
        <begin position="638"/>
        <end position="672"/>
    </location>
</feature>
<organism evidence="6 7">
    <name type="scientific">Giardia muris</name>
    <dbReference type="NCBI Taxonomy" id="5742"/>
    <lineage>
        <taxon>Eukaryota</taxon>
        <taxon>Metamonada</taxon>
        <taxon>Diplomonadida</taxon>
        <taxon>Hexamitidae</taxon>
        <taxon>Giardiinae</taxon>
        <taxon>Giardia</taxon>
    </lineage>
</organism>
<dbReference type="InterPro" id="IPR036770">
    <property type="entry name" value="Ankyrin_rpt-contain_sf"/>
</dbReference>
<evidence type="ECO:0000256" key="3">
    <source>
        <dbReference type="SAM" id="Coils"/>
    </source>
</evidence>
<evidence type="ECO:0000313" key="6">
    <source>
        <dbReference type="EMBL" id="TNJ27534.1"/>
    </source>
</evidence>
<feature type="repeat" description="ANK" evidence="1">
    <location>
        <begin position="33"/>
        <end position="65"/>
    </location>
</feature>
<feature type="compositionally biased region" description="Polar residues" evidence="4">
    <location>
        <begin position="182"/>
        <end position="191"/>
    </location>
</feature>
<feature type="coiled-coil region" evidence="3">
    <location>
        <begin position="587"/>
        <end position="614"/>
    </location>
</feature>
<evidence type="ECO:0000256" key="2">
    <source>
        <dbReference type="PROSITE-ProRule" id="PRU00110"/>
    </source>
</evidence>
<evidence type="ECO:0000256" key="1">
    <source>
        <dbReference type="PROSITE-ProRule" id="PRU00023"/>
    </source>
</evidence>
<comment type="caution">
    <text evidence="6">The sequence shown here is derived from an EMBL/GenBank/DDBJ whole genome shotgun (WGS) entry which is preliminary data.</text>
</comment>
<dbReference type="SUPFAM" id="SSF48403">
    <property type="entry name" value="Ankyrin repeat"/>
    <property type="match status" value="2"/>
</dbReference>
<dbReference type="PROSITE" id="PS50088">
    <property type="entry name" value="ANK_REPEAT"/>
    <property type="match status" value="2"/>
</dbReference>
<gene>
    <name evidence="6" type="ORF">GMRT_10837</name>
</gene>
<feature type="region of interest" description="Disordered" evidence="4">
    <location>
        <begin position="181"/>
        <end position="212"/>
    </location>
</feature>
<reference evidence="6 7" key="1">
    <citation type="submission" date="2019-05" db="EMBL/GenBank/DDBJ databases">
        <title>The compact genome of Giardia muris reveals important steps in the evolution of intestinal protozoan parasites.</title>
        <authorList>
            <person name="Xu F."/>
            <person name="Jimenez-Gonzalez A."/>
            <person name="Einarsson E."/>
            <person name="Astvaldsson A."/>
            <person name="Peirasmaki D."/>
            <person name="Eckmann L."/>
            <person name="Andersson J.O."/>
            <person name="Svard S.G."/>
            <person name="Jerlstrom-Hultqvist J."/>
        </authorList>
    </citation>
    <scope>NUCLEOTIDE SEQUENCE [LARGE SCALE GENOMIC DNA]</scope>
    <source>
        <strain evidence="6 7">Roberts-Thomson</strain>
    </source>
</reference>
<keyword evidence="1" id="KW-0040">ANK repeat</keyword>
<dbReference type="AlphaFoldDB" id="A0A4Z1SNY5"/>
<dbReference type="PANTHER" id="PTHR24120:SF4">
    <property type="entry name" value="GH07239P"/>
    <property type="match status" value="1"/>
</dbReference>
<feature type="modified residue" description="Phosphohistidine" evidence="2">
    <location>
        <position position="545"/>
    </location>
</feature>
<dbReference type="Pfam" id="PF12796">
    <property type="entry name" value="Ank_2"/>
    <property type="match status" value="3"/>
</dbReference>
<dbReference type="PROSITE" id="PS50894">
    <property type="entry name" value="HPT"/>
    <property type="match status" value="1"/>
</dbReference>
<feature type="coiled-coil region" evidence="3">
    <location>
        <begin position="319"/>
        <end position="394"/>
    </location>
</feature>
<proteinExistence type="predicted"/>
<feature type="compositionally biased region" description="Basic and acidic residues" evidence="4">
    <location>
        <begin position="689"/>
        <end position="698"/>
    </location>
</feature>
<dbReference type="PROSITE" id="PS50297">
    <property type="entry name" value="ANK_REP_REGION"/>
    <property type="match status" value="1"/>
</dbReference>
<dbReference type="PANTHER" id="PTHR24120">
    <property type="entry name" value="GH07239P"/>
    <property type="match status" value="1"/>
</dbReference>
<dbReference type="GO" id="GO:0000160">
    <property type="term" value="P:phosphorelay signal transduction system"/>
    <property type="evidence" value="ECO:0007669"/>
    <property type="project" value="InterPro"/>
</dbReference>
<sequence length="1045" mass="114653">MSTASVWLQAARAGDTATLARLLPTCARQTDEQGRTALMLAAAQGHEEAVRLLADSEARILTFESFSALLYAAAAGHAGCVAVLAPFEEAVYTKVRGGILTVAARHGLAQAISYLWHYVGDRSLDPATIQAAIKVDSGAFLQALDDCAPIPAEMARHALEEARARGASHCVDQLTLILQRRGSPTGTQTQPPFDPPARLLGSDNDSNNAEPDDIAIIDTSTAALINTSTGPSYTPSMDTHANLYKPANPNSVTPVVTKDAMTKQVELSPHMPLQQTYTEKQSATPLTGSFGTSSQGLSASRAREFALFREMESRVNLQIERMRAENNSLQSLIRELRTQLAQSNATRMRCERLLEEHQFQEPGSEQARMQEDRIRQLEETVADSEAQAEVQRLAMAGVLDCCRRLVESATQVWRALPSYKTPVDLAGLQEELSKPAPPTIDKLTNTLFCRASYCADAVATVLRDLATMLPGARPSFSGSCPVSDTPTQAASAATAAVTADSYNILQQKLGELSDDLARARRDIIERDSQLMAAHGTCNQLYKKLHRLSGGAESDNSAQMKQLQDDLQIITEKYYQQLDEVSALRVLNDELIGRIARAEEAAEANERRYAHLLAERCEAEGPSDLHQQLSDTQQKLSSLEQQTSLAAQKLETLDDLRSELMLMHQKYDELRAELTSGRSIHAEMSQSQGHEQDSDHDPVKYVSVDCSPSDQLGSLPAGHGPGRQRRDRERDSKLHRKGSHDKKPNEGVFGGTARLAEYGARPSNSQPARSFRGSTGSPLKGELTPLMQAVLHKDLEGVRETIQWAGAQKQDGMTALMMAVLNNFAEAVPYLLDHEAGMQNRNGETALRLALQLQRPKIAELLTNAEGPNTDMYSREGGRVTELMVAAAKDEVVPVWCLIPKQLNLTDHNGRTALMYAARRGSLACVRLLRKEHGAQDAFGETALMMAAALGFEDVVRELVHAESTMKTRRDHPIGHEFTALMFAVQNRHFGVIPILAPFEGGIKDERGWTALDYLQANQMRPETGHYRDALLTLTRYAHHSISSRK</sequence>
<dbReference type="OrthoDB" id="194358at2759"/>
<dbReference type="InterPro" id="IPR008207">
    <property type="entry name" value="Sig_transdc_His_kin_Hpt_dom"/>
</dbReference>
<feature type="domain" description="HPt" evidence="5">
    <location>
        <begin position="497"/>
        <end position="608"/>
    </location>
</feature>
<evidence type="ECO:0000259" key="5">
    <source>
        <dbReference type="PROSITE" id="PS50894"/>
    </source>
</evidence>
<dbReference type="EMBL" id="VDLU01000003">
    <property type="protein sequence ID" value="TNJ27534.1"/>
    <property type="molecule type" value="Genomic_DNA"/>
</dbReference>
<keyword evidence="2" id="KW-0597">Phosphoprotein</keyword>
<dbReference type="Gene3D" id="1.25.40.20">
    <property type="entry name" value="Ankyrin repeat-containing domain"/>
    <property type="match status" value="3"/>
</dbReference>
<dbReference type="SMART" id="SM00248">
    <property type="entry name" value="ANK"/>
    <property type="match status" value="7"/>
</dbReference>
<evidence type="ECO:0000256" key="4">
    <source>
        <dbReference type="SAM" id="MobiDB-lite"/>
    </source>
</evidence>
<dbReference type="InterPro" id="IPR002110">
    <property type="entry name" value="Ankyrin_rpt"/>
</dbReference>
<feature type="compositionally biased region" description="Polar residues" evidence="4">
    <location>
        <begin position="761"/>
        <end position="776"/>
    </location>
</feature>
<feature type="repeat" description="ANK" evidence="1">
    <location>
        <begin position="810"/>
        <end position="842"/>
    </location>
</feature>
<keyword evidence="7" id="KW-1185">Reference proteome</keyword>
<accession>A0A4Z1SNY5</accession>
<feature type="region of interest" description="Disordered" evidence="4">
    <location>
        <begin position="681"/>
        <end position="779"/>
    </location>
</feature>
<dbReference type="Proteomes" id="UP000315496">
    <property type="component" value="Chromosome 3"/>
</dbReference>
<protein>
    <submittedName>
        <fullName evidence="6">Ankyrin repeat protein 1</fullName>
    </submittedName>
</protein>
<name>A0A4Z1SNY5_GIAMU</name>
<keyword evidence="3" id="KW-0175">Coiled coil</keyword>
<evidence type="ECO:0000313" key="7">
    <source>
        <dbReference type="Proteomes" id="UP000315496"/>
    </source>
</evidence>
<dbReference type="VEuPathDB" id="GiardiaDB:GMRT_10837"/>